<dbReference type="GO" id="GO:0005524">
    <property type="term" value="F:ATP binding"/>
    <property type="evidence" value="ECO:0007669"/>
    <property type="project" value="UniProtKB-KW"/>
</dbReference>
<feature type="domain" description="ABC transporter" evidence="5">
    <location>
        <begin position="21"/>
        <end position="252"/>
    </location>
</feature>
<reference evidence="6 7" key="1">
    <citation type="submission" date="2016-05" db="EMBL/GenBank/DDBJ databases">
        <authorList>
            <person name="Lavstsen T."/>
            <person name="Jespersen J.S."/>
        </authorList>
    </citation>
    <scope>NUCLEOTIDE SEQUENCE [LARGE SCALE GENOMIC DNA]</scope>
    <source>
        <strain evidence="6 7">B7-9</strain>
    </source>
</reference>
<dbReference type="AlphaFoldDB" id="A0A2H3KL93"/>
<dbReference type="GO" id="GO:0016887">
    <property type="term" value="F:ATP hydrolysis activity"/>
    <property type="evidence" value="ECO:0007669"/>
    <property type="project" value="InterPro"/>
</dbReference>
<keyword evidence="1" id="KW-0813">Transport</keyword>
<dbReference type="FunFam" id="3.40.50.300:FF:000425">
    <property type="entry name" value="Probable ABC transporter, ATP-binding subunit"/>
    <property type="match status" value="1"/>
</dbReference>
<dbReference type="EC" id="7.6.2.9" evidence="4"/>
<dbReference type="PANTHER" id="PTHR42781:SF4">
    <property type="entry name" value="SPERMIDINE_PUTRESCINE IMPORT ATP-BINDING PROTEIN POTA"/>
    <property type="match status" value="1"/>
</dbReference>
<dbReference type="Pfam" id="PF00005">
    <property type="entry name" value="ABC_tran"/>
    <property type="match status" value="1"/>
</dbReference>
<keyword evidence="3" id="KW-0067">ATP-binding</keyword>
<evidence type="ECO:0000256" key="1">
    <source>
        <dbReference type="ARBA" id="ARBA00022448"/>
    </source>
</evidence>
<proteinExistence type="predicted"/>
<protein>
    <recommendedName>
        <fullName evidence="4">ABC-type quaternary amine transporter</fullName>
        <ecNumber evidence="4">7.6.2.9</ecNumber>
    </recommendedName>
</protein>
<dbReference type="Pfam" id="PF08402">
    <property type="entry name" value="TOBE_2"/>
    <property type="match status" value="1"/>
</dbReference>
<evidence type="ECO:0000313" key="7">
    <source>
        <dbReference type="Proteomes" id="UP000220922"/>
    </source>
</evidence>
<dbReference type="Gene3D" id="3.40.50.300">
    <property type="entry name" value="P-loop containing nucleotide triphosphate hydrolases"/>
    <property type="match status" value="1"/>
</dbReference>
<dbReference type="PROSITE" id="PS00211">
    <property type="entry name" value="ABC_TRANSPORTER_1"/>
    <property type="match status" value="1"/>
</dbReference>
<dbReference type="InterPro" id="IPR027417">
    <property type="entry name" value="P-loop_NTPase"/>
</dbReference>
<dbReference type="InterPro" id="IPR017871">
    <property type="entry name" value="ABC_transporter-like_CS"/>
</dbReference>
<dbReference type="SMART" id="SM00382">
    <property type="entry name" value="AAA"/>
    <property type="match status" value="1"/>
</dbReference>
<dbReference type="Gene3D" id="2.40.50.100">
    <property type="match status" value="1"/>
</dbReference>
<organism evidence="6 7">
    <name type="scientific">Candidatus Chloroploca asiatica</name>
    <dbReference type="NCBI Taxonomy" id="1506545"/>
    <lineage>
        <taxon>Bacteria</taxon>
        <taxon>Bacillati</taxon>
        <taxon>Chloroflexota</taxon>
        <taxon>Chloroflexia</taxon>
        <taxon>Chloroflexales</taxon>
        <taxon>Chloroflexineae</taxon>
        <taxon>Oscillochloridaceae</taxon>
        <taxon>Candidatus Chloroploca</taxon>
    </lineage>
</organism>
<dbReference type="InterPro" id="IPR050093">
    <property type="entry name" value="ABC_SmlMolc_Importer"/>
</dbReference>
<dbReference type="GO" id="GO:0043190">
    <property type="term" value="C:ATP-binding cassette (ABC) transporter complex"/>
    <property type="evidence" value="ECO:0007669"/>
    <property type="project" value="InterPro"/>
</dbReference>
<dbReference type="GO" id="GO:0015418">
    <property type="term" value="F:ABC-type quaternary ammonium compound transporting activity"/>
    <property type="evidence" value="ECO:0007669"/>
    <property type="project" value="UniProtKB-EC"/>
</dbReference>
<dbReference type="InterPro" id="IPR008995">
    <property type="entry name" value="Mo/tungstate-bd_C_term_dom"/>
</dbReference>
<dbReference type="SUPFAM" id="SSF52540">
    <property type="entry name" value="P-loop containing nucleoside triphosphate hydrolases"/>
    <property type="match status" value="1"/>
</dbReference>
<dbReference type="PANTHER" id="PTHR42781">
    <property type="entry name" value="SPERMIDINE/PUTRESCINE IMPORT ATP-BINDING PROTEIN POTA"/>
    <property type="match status" value="1"/>
</dbReference>
<dbReference type="InterPro" id="IPR003439">
    <property type="entry name" value="ABC_transporter-like_ATP-bd"/>
</dbReference>
<dbReference type="PROSITE" id="PS50893">
    <property type="entry name" value="ABC_TRANSPORTER_2"/>
    <property type="match status" value="1"/>
</dbReference>
<dbReference type="InterPro" id="IPR003593">
    <property type="entry name" value="AAA+_ATPase"/>
</dbReference>
<gene>
    <name evidence="6" type="ORF">A9Q02_02495</name>
</gene>
<evidence type="ECO:0000256" key="3">
    <source>
        <dbReference type="ARBA" id="ARBA00022840"/>
    </source>
</evidence>
<evidence type="ECO:0000256" key="4">
    <source>
        <dbReference type="ARBA" id="ARBA00066388"/>
    </source>
</evidence>
<accession>A0A2H3KL93</accession>
<name>A0A2H3KL93_9CHLR</name>
<evidence type="ECO:0000256" key="2">
    <source>
        <dbReference type="ARBA" id="ARBA00022741"/>
    </source>
</evidence>
<keyword evidence="2" id="KW-0547">Nucleotide-binding</keyword>
<sequence>MVSTNGSSVDARAARYVMSLVSCEGLSKAFGPTCAVEQVSMTIQPGEILALLGPSGCGKTTVLRMLAGFEAPDQGTIALDQRLVAGPGLHVPPEERHVGMVFQQHALFPHLNVGQNVGFGLRGKARERQAQVQAMLKLVELDGYERRMPHQLSGGQQQRVALARALAPNPAVLLLDEPFSNLDADLRTTLRAQVRTILKQVGTTALFVTHDQEEALFMGDRIAVMQAGRLEQLARPQELFLAPATRFIAEFIGLAAFIPATVTTVGLATELGTVAQAIDAPVGTSVDMLVRPDDLELSADPQGNARILRCTFRGGDFLYDVALASQRTLRCVCNHVHEFAPDTRVQVTLAPGHPLAWFHPSEAN</sequence>
<evidence type="ECO:0000259" key="5">
    <source>
        <dbReference type="PROSITE" id="PS50893"/>
    </source>
</evidence>
<keyword evidence="7" id="KW-1185">Reference proteome</keyword>
<dbReference type="InterPro" id="IPR013611">
    <property type="entry name" value="Transp-assoc_OB_typ2"/>
</dbReference>
<dbReference type="SUPFAM" id="SSF50331">
    <property type="entry name" value="MOP-like"/>
    <property type="match status" value="1"/>
</dbReference>
<dbReference type="EMBL" id="LYXE01000090">
    <property type="protein sequence ID" value="PDV98821.1"/>
    <property type="molecule type" value="Genomic_DNA"/>
</dbReference>
<dbReference type="Proteomes" id="UP000220922">
    <property type="component" value="Unassembled WGS sequence"/>
</dbReference>
<evidence type="ECO:0000313" key="6">
    <source>
        <dbReference type="EMBL" id="PDV98821.1"/>
    </source>
</evidence>
<comment type="caution">
    <text evidence="6">The sequence shown here is derived from an EMBL/GenBank/DDBJ whole genome shotgun (WGS) entry which is preliminary data.</text>
</comment>